<accession>A0ABQ4IY84</accession>
<dbReference type="NCBIfam" id="TIGR03083">
    <property type="entry name" value="maleylpyruvate isomerase family mycothiol-dependent enzyme"/>
    <property type="match status" value="1"/>
</dbReference>
<dbReference type="Pfam" id="PF11716">
    <property type="entry name" value="MDMPI_N"/>
    <property type="match status" value="1"/>
</dbReference>
<dbReference type="EMBL" id="BOPB01000019">
    <property type="protein sequence ID" value="GIJ22903.1"/>
    <property type="molecule type" value="Genomic_DNA"/>
</dbReference>
<name>A0ABQ4IY84_9ACTN</name>
<dbReference type="InterPro" id="IPR034660">
    <property type="entry name" value="DinB/YfiT-like"/>
</dbReference>
<proteinExistence type="predicted"/>
<dbReference type="InterPro" id="IPR017517">
    <property type="entry name" value="Maleyloyr_isom"/>
</dbReference>
<evidence type="ECO:0000313" key="3">
    <source>
        <dbReference type="Proteomes" id="UP000643165"/>
    </source>
</evidence>
<reference evidence="2 3" key="1">
    <citation type="submission" date="2021-01" db="EMBL/GenBank/DDBJ databases">
        <title>Whole genome shotgun sequence of Verrucosispora lutea NBRC 106530.</title>
        <authorList>
            <person name="Komaki H."/>
            <person name="Tamura T."/>
        </authorList>
    </citation>
    <scope>NUCLEOTIDE SEQUENCE [LARGE SCALE GENOMIC DNA]</scope>
    <source>
        <strain evidence="2 3">NBRC 106530</strain>
    </source>
</reference>
<dbReference type="PANTHER" id="PTHR40758:SF1">
    <property type="entry name" value="CONSERVED PROTEIN"/>
    <property type="match status" value="1"/>
</dbReference>
<dbReference type="InterPro" id="IPR024344">
    <property type="entry name" value="MDMPI_metal-binding"/>
</dbReference>
<dbReference type="SUPFAM" id="SSF109854">
    <property type="entry name" value="DinB/YfiT-like putative metalloenzymes"/>
    <property type="match status" value="1"/>
</dbReference>
<keyword evidence="3" id="KW-1185">Reference proteome</keyword>
<evidence type="ECO:0000313" key="2">
    <source>
        <dbReference type="EMBL" id="GIJ22903.1"/>
    </source>
</evidence>
<evidence type="ECO:0000259" key="1">
    <source>
        <dbReference type="Pfam" id="PF11716"/>
    </source>
</evidence>
<comment type="caution">
    <text evidence="2">The sequence shown here is derived from an EMBL/GenBank/DDBJ whole genome shotgun (WGS) entry which is preliminary data.</text>
</comment>
<dbReference type="Proteomes" id="UP000643165">
    <property type="component" value="Unassembled WGS sequence"/>
</dbReference>
<gene>
    <name evidence="2" type="ORF">Vlu01_35270</name>
</gene>
<protein>
    <recommendedName>
        <fullName evidence="1">Mycothiol-dependent maleylpyruvate isomerase metal-binding domain-containing protein</fullName>
    </recommendedName>
</protein>
<dbReference type="RefSeq" id="WP_204000743.1">
    <property type="nucleotide sequence ID" value="NZ_BOPB01000019.1"/>
</dbReference>
<organism evidence="2 3">
    <name type="scientific">Micromonospora lutea</name>
    <dbReference type="NCBI Taxonomy" id="419825"/>
    <lineage>
        <taxon>Bacteria</taxon>
        <taxon>Bacillati</taxon>
        <taxon>Actinomycetota</taxon>
        <taxon>Actinomycetes</taxon>
        <taxon>Micromonosporales</taxon>
        <taxon>Micromonosporaceae</taxon>
        <taxon>Micromonospora</taxon>
    </lineage>
</organism>
<feature type="domain" description="Mycothiol-dependent maleylpyruvate isomerase metal-binding" evidence="1">
    <location>
        <begin position="8"/>
        <end position="124"/>
    </location>
</feature>
<dbReference type="PANTHER" id="PTHR40758">
    <property type="entry name" value="CONSERVED PROTEIN"/>
    <property type="match status" value="1"/>
</dbReference>
<sequence length="242" mass="26022">MEAATYLASIRADSDRLVRAAVGDLHAPAAGCPGWTVSDVVEHLAVVYLDKIAQTRLLREPSPWPPPAPPDPVGWLTDARDELVDLFAQLGPAAPSHTWHAPDQTVGFWLRRMALETAVHAGDVTAAFGERGTVDMALAVDGIDEVLEVMLAGDWSDAPQPGPDHQVRLLAGGRSWLISLTTELVTVDRDPLPPGPAEGVVEATASDAFLWLWRRLPDEAVGRRGDQAAVARLRDWMGVVTG</sequence>